<keyword evidence="5" id="KW-0560">Oxidoreductase</keyword>
<protein>
    <submittedName>
        <fullName evidence="7">FAD-linked oxidase</fullName>
    </submittedName>
</protein>
<dbReference type="PANTHER" id="PTHR42973">
    <property type="entry name" value="BINDING OXIDOREDUCTASE, PUTATIVE (AFU_ORTHOLOGUE AFUA_1G17690)-RELATED"/>
    <property type="match status" value="1"/>
</dbReference>
<dbReference type="Gene3D" id="3.30.465.10">
    <property type="match status" value="1"/>
</dbReference>
<evidence type="ECO:0000313" key="7">
    <source>
        <dbReference type="EMBL" id="GIF75580.1"/>
    </source>
</evidence>
<evidence type="ECO:0000256" key="3">
    <source>
        <dbReference type="ARBA" id="ARBA00022630"/>
    </source>
</evidence>
<keyword evidence="8" id="KW-1185">Reference proteome</keyword>
<dbReference type="Gene3D" id="3.30.43.10">
    <property type="entry name" value="Uridine Diphospho-n-acetylenolpyruvylglucosamine Reductase, domain 2"/>
    <property type="match status" value="1"/>
</dbReference>
<keyword evidence="4" id="KW-0274">FAD</keyword>
<proteinExistence type="inferred from homology"/>
<accession>A0ABQ4CWE3</accession>
<dbReference type="EMBL" id="BONE01000045">
    <property type="protein sequence ID" value="GIF75580.1"/>
    <property type="molecule type" value="Genomic_DNA"/>
</dbReference>
<dbReference type="InterPro" id="IPR006093">
    <property type="entry name" value="Oxy_OxRdtase_FAD_BS"/>
</dbReference>
<dbReference type="PROSITE" id="PS51387">
    <property type="entry name" value="FAD_PCMH"/>
    <property type="match status" value="1"/>
</dbReference>
<evidence type="ECO:0000259" key="6">
    <source>
        <dbReference type="PROSITE" id="PS51387"/>
    </source>
</evidence>
<evidence type="ECO:0000256" key="4">
    <source>
        <dbReference type="ARBA" id="ARBA00022827"/>
    </source>
</evidence>
<name>A0ABQ4CWE3_9ACTN</name>
<dbReference type="InterPro" id="IPR016169">
    <property type="entry name" value="FAD-bd_PCMH_sub2"/>
</dbReference>
<feature type="domain" description="FAD-binding PCMH-type" evidence="6">
    <location>
        <begin position="32"/>
        <end position="200"/>
    </location>
</feature>
<dbReference type="InterPro" id="IPR050416">
    <property type="entry name" value="FAD-linked_Oxidoreductase"/>
</dbReference>
<gene>
    <name evidence="7" type="ORF">Asi02nite_50980</name>
</gene>
<dbReference type="InterPro" id="IPR016166">
    <property type="entry name" value="FAD-bd_PCMH"/>
</dbReference>
<dbReference type="InterPro" id="IPR006094">
    <property type="entry name" value="Oxid_FAD_bind_N"/>
</dbReference>
<dbReference type="PROSITE" id="PS00862">
    <property type="entry name" value="OX2_COVAL_FAD"/>
    <property type="match status" value="1"/>
</dbReference>
<keyword evidence="3" id="KW-0285">Flavoprotein</keyword>
<evidence type="ECO:0000256" key="5">
    <source>
        <dbReference type="ARBA" id="ARBA00023002"/>
    </source>
</evidence>
<dbReference type="SUPFAM" id="SSF56176">
    <property type="entry name" value="FAD-binding/transporter-associated domain-like"/>
    <property type="match status" value="1"/>
</dbReference>
<dbReference type="Gene3D" id="3.40.462.20">
    <property type="match status" value="1"/>
</dbReference>
<dbReference type="RefSeq" id="WP_203716437.1">
    <property type="nucleotide sequence ID" value="NZ_BONE01000045.1"/>
</dbReference>
<evidence type="ECO:0000313" key="8">
    <source>
        <dbReference type="Proteomes" id="UP000604117"/>
    </source>
</evidence>
<evidence type="ECO:0000256" key="2">
    <source>
        <dbReference type="ARBA" id="ARBA00005466"/>
    </source>
</evidence>
<sequence length="457" mass="47992">MTSVLADRIGGTVYERGDDGFAAAAAGFNLAFAHEPDLVAVATSVTDVVEAVRFARTAGLRVVVQSTGHGAETPIESGLLLDTSRLDTVRVDPETRTATIGAGVRWNAVVAAASAYGLTPVTGSSPMVGAVGYLLGGGVGPLARSHGFSSDYATGFTVVTGAGEVVEANAEQNPDLFWALRGGKFGLGVVVEMRVRLVALTSVYGGSFFVDTPHIERMVRFWTDWTDGASDLVTTSIQAAAFPPLPQVPEPLRGKRLLSVRFAYPGDAPEGERLVAPLRGAAPVYLDMLGELPTTQLGTIHNDPPDPMPAYVHGTMLDRADQGLATAFLETVGPDAVDSPFMVGEMRHLGAATRRDVPGGSAVGGRGSDYVAAMVCAQPELFATAAPAAAERWDGLAAPWISDVNNPNVLAQPITTARVDACWPDDIRARLEQVRDRYDPDGLTLGWWQPVSGGGAR</sequence>
<comment type="cofactor">
    <cofactor evidence="1">
        <name>FAD</name>
        <dbReference type="ChEBI" id="CHEBI:57692"/>
    </cofactor>
</comment>
<dbReference type="Pfam" id="PF01565">
    <property type="entry name" value="FAD_binding_4"/>
    <property type="match status" value="1"/>
</dbReference>
<reference evidence="7 8" key="1">
    <citation type="submission" date="2021-01" db="EMBL/GenBank/DDBJ databases">
        <title>Whole genome shotgun sequence of Asanoa siamensis NBRC 107932.</title>
        <authorList>
            <person name="Komaki H."/>
            <person name="Tamura T."/>
        </authorList>
    </citation>
    <scope>NUCLEOTIDE SEQUENCE [LARGE SCALE GENOMIC DNA]</scope>
    <source>
        <strain evidence="7 8">NBRC 107932</strain>
    </source>
</reference>
<comment type="caution">
    <text evidence="7">The sequence shown here is derived from an EMBL/GenBank/DDBJ whole genome shotgun (WGS) entry which is preliminary data.</text>
</comment>
<comment type="similarity">
    <text evidence="2">Belongs to the oxygen-dependent FAD-linked oxidoreductase family.</text>
</comment>
<dbReference type="Proteomes" id="UP000604117">
    <property type="component" value="Unassembled WGS sequence"/>
</dbReference>
<organism evidence="7 8">
    <name type="scientific">Asanoa siamensis</name>
    <dbReference type="NCBI Taxonomy" id="926357"/>
    <lineage>
        <taxon>Bacteria</taxon>
        <taxon>Bacillati</taxon>
        <taxon>Actinomycetota</taxon>
        <taxon>Actinomycetes</taxon>
        <taxon>Micromonosporales</taxon>
        <taxon>Micromonosporaceae</taxon>
        <taxon>Asanoa</taxon>
    </lineage>
</organism>
<dbReference type="InterPro" id="IPR016167">
    <property type="entry name" value="FAD-bd_PCMH_sub1"/>
</dbReference>
<dbReference type="InterPro" id="IPR036318">
    <property type="entry name" value="FAD-bd_PCMH-like_sf"/>
</dbReference>
<dbReference type="PANTHER" id="PTHR42973:SF39">
    <property type="entry name" value="FAD-BINDING PCMH-TYPE DOMAIN-CONTAINING PROTEIN"/>
    <property type="match status" value="1"/>
</dbReference>
<evidence type="ECO:0000256" key="1">
    <source>
        <dbReference type="ARBA" id="ARBA00001974"/>
    </source>
</evidence>